<proteinExistence type="predicted"/>
<comment type="caution">
    <text evidence="2">The sequence shown here is derived from an EMBL/GenBank/DDBJ whole genome shotgun (WGS) entry which is preliminary data.</text>
</comment>
<feature type="transmembrane region" description="Helical" evidence="1">
    <location>
        <begin position="53"/>
        <end position="70"/>
    </location>
</feature>
<accession>A0ABW5LP22</accession>
<evidence type="ECO:0000256" key="1">
    <source>
        <dbReference type="SAM" id="Phobius"/>
    </source>
</evidence>
<dbReference type="EMBL" id="JBHULH010000001">
    <property type="protein sequence ID" value="MFD2566410.1"/>
    <property type="molecule type" value="Genomic_DNA"/>
</dbReference>
<protein>
    <submittedName>
        <fullName evidence="2">Uncharacterized protein</fullName>
    </submittedName>
</protein>
<dbReference type="Proteomes" id="UP001597508">
    <property type="component" value="Unassembled WGS sequence"/>
</dbReference>
<evidence type="ECO:0000313" key="2">
    <source>
        <dbReference type="EMBL" id="MFD2566410.1"/>
    </source>
</evidence>
<dbReference type="RefSeq" id="WP_379665117.1">
    <property type="nucleotide sequence ID" value="NZ_JBHULH010000001.1"/>
</dbReference>
<sequence>MKSTAHPRVIERGILTSAYKEEIRQTVRDMKSGSLSQIKNSFLSQHEKLRSQTAAILQVSIFTLVLALILL</sequence>
<reference evidence="3" key="1">
    <citation type="journal article" date="2019" name="Int. J. Syst. Evol. Microbiol.">
        <title>The Global Catalogue of Microorganisms (GCM) 10K type strain sequencing project: providing services to taxonomists for standard genome sequencing and annotation.</title>
        <authorList>
            <consortium name="The Broad Institute Genomics Platform"/>
            <consortium name="The Broad Institute Genome Sequencing Center for Infectious Disease"/>
            <person name="Wu L."/>
            <person name="Ma J."/>
        </authorList>
    </citation>
    <scope>NUCLEOTIDE SEQUENCE [LARGE SCALE GENOMIC DNA]</scope>
    <source>
        <strain evidence="3">KCTC 52127</strain>
    </source>
</reference>
<gene>
    <name evidence="2" type="ORF">ACFSRZ_03445</name>
</gene>
<organism evidence="2 3">
    <name type="scientific">Pseudotenacibaculum haliotis</name>
    <dbReference type="NCBI Taxonomy" id="1862138"/>
    <lineage>
        <taxon>Bacteria</taxon>
        <taxon>Pseudomonadati</taxon>
        <taxon>Bacteroidota</taxon>
        <taxon>Flavobacteriia</taxon>
        <taxon>Flavobacteriales</taxon>
        <taxon>Flavobacteriaceae</taxon>
        <taxon>Pseudotenacibaculum</taxon>
    </lineage>
</organism>
<keyword evidence="1" id="KW-0472">Membrane</keyword>
<name>A0ABW5LP22_9FLAO</name>
<keyword evidence="1" id="KW-0812">Transmembrane</keyword>
<evidence type="ECO:0000313" key="3">
    <source>
        <dbReference type="Proteomes" id="UP001597508"/>
    </source>
</evidence>
<keyword evidence="1" id="KW-1133">Transmembrane helix</keyword>
<keyword evidence="3" id="KW-1185">Reference proteome</keyword>